<dbReference type="Gene3D" id="1.25.40.20">
    <property type="entry name" value="Ankyrin repeat-containing domain"/>
    <property type="match status" value="2"/>
</dbReference>
<dbReference type="EMBL" id="JACBAG010001812">
    <property type="protein sequence ID" value="KAF7181451.1"/>
    <property type="molecule type" value="Genomic_DNA"/>
</dbReference>
<dbReference type="Proteomes" id="UP000641853">
    <property type="component" value="Unassembled WGS sequence"/>
</dbReference>
<feature type="repeat" description="ANK" evidence="3">
    <location>
        <begin position="1014"/>
        <end position="1046"/>
    </location>
</feature>
<dbReference type="SUPFAM" id="SSF52540">
    <property type="entry name" value="P-loop containing nucleoside triphosphate hydrolases"/>
    <property type="match status" value="1"/>
</dbReference>
<feature type="repeat" description="ANK" evidence="3">
    <location>
        <begin position="980"/>
        <end position="1012"/>
    </location>
</feature>
<keyword evidence="10" id="KW-1185">Reference proteome</keyword>
<sequence length="1428" mass="158652">MPKGNRDIDGKEPVPGKNKKRNAECTSHSRELTHNDYTVGWVCALPKEQTAATAMLDQIHYDLPKPSTDHNTYTLGSIARHNIVIVCLPKGKYGTNSASAVATRMVDTFPCIKVGLMVGIGGGIPPKIRLGDVVVSTPVGQFPGVVQWDMGKAEEGGSFKRTGALNNPPSALLTALAKLETKHDMCGSKIPQYLDDMGKRWPRLVAKYTRPDSLNDPLSSSDSSSNRPSQPREVRVHYGLIASGNQVIKEANFRDSLNKSLGGNVLCVEMEAAGLMNDFPCVVIRGICDYADSQKDKDWQEYAAAIAAAYAKELLECVQASDVDGERPVKDILAEVLDTVRRTEGNIETMRFKLDRKEDLEVLNWLTSVDYGPPHSDFLKRRQPGTGRWLLDSLEYRTWLSRDNQTLFCPGIPGAGKTILTAIVIDDLTMRFLNDQSIGIAYIYCNFRRQNEQRVEDLLASLVKQLSWKQPSLPDSVRDLYTRHKDKGTRPSLREISEVLQLLAAKYLRAFILIDALDECDVSSSCQTRLLTEIFHLHAACRVNIFATSRFVPQITERFNGSITLEIRACDEDVREYLRAQILDSGSTFLLSHNEEIQNSITEIVDGMFLLAHLHFESVKPKKTIRKVREAIASLPKGYGAYNHAYKDAMQRIEKQDTDSQKLAKDVLSWIVCAKRPLTTSELQHALAVEASDSELDEDNLPLVEDMVSVCAGLVTVDEESGIIRLVHYTTQEYFQQTQQKWFPDAESDITRICTSYLSFRPFESGLCQSFDELKERLQSNKLYHYSANNWGHHARKALTLCPEVISFLNCEVKVDASIQVLDGFPYRTRIQLKTGMTGLHLAAYLGVEEAVKALLFEGVKKPTGDQTPPEAKLDSKDRYGQTPLLWAVKHGHEAVVKQLLKKGADLESKDRYGQTPLSWAAKHGHEAVVKQLLKKGADLESKDRYDRTPLSWAAKHGHEAVIKQLLEKGADLESKDKRFGQTPLSWAAKHGHEAVIKKLLEKGADVESKDHGFGQTPLSWAAMHGHEAVVKQLLEKGADLESKDQYGQTPLSWAAKHGHEAVFKLLVVKGADLESNNHGYGQTVLSWAAKYGHEAEMQQLVEQVADIPVRDRNIIQALTYWAAKYGHEEAVEQLLKKDNYFVNVRITLIVIAIVSFPFNLIGIFTENVQTASINQLVALSSSGLSSIILLYRYRRDPASSKSTAGVNVIITDLFFAVYLTVIYFAMLIIAGAVGKHVVCVYGNLACLVSGLFHAYAALVAAIDRYKAYIARISRPKSAALCPSCSRKSNYHITGEDQETGVAVLASPELIDAESESLVDGGSTPFRASEDTAIAAVCVEGEKGIAIIYRLHSAGETASYKARTGPSQGRENYATWRDNLLEALWIGAKSISVNAESSPPSYEPIELARWQKQNQILHLRILLSLEAI</sequence>
<feature type="region of interest" description="Disordered" evidence="4">
    <location>
        <begin position="212"/>
        <end position="232"/>
    </location>
</feature>
<evidence type="ECO:0000256" key="2">
    <source>
        <dbReference type="ARBA" id="ARBA00023043"/>
    </source>
</evidence>
<dbReference type="Pfam" id="PF12796">
    <property type="entry name" value="Ank_2"/>
    <property type="match status" value="2"/>
</dbReference>
<dbReference type="Pfam" id="PF00023">
    <property type="entry name" value="Ank"/>
    <property type="match status" value="1"/>
</dbReference>
<evidence type="ECO:0000313" key="10">
    <source>
        <dbReference type="Proteomes" id="UP000641853"/>
    </source>
</evidence>
<dbReference type="SMART" id="SM00248">
    <property type="entry name" value="ANK"/>
    <property type="match status" value="9"/>
</dbReference>
<dbReference type="InterPro" id="IPR035994">
    <property type="entry name" value="Nucleoside_phosphorylase_sf"/>
</dbReference>
<evidence type="ECO:0000256" key="4">
    <source>
        <dbReference type="SAM" id="MobiDB-lite"/>
    </source>
</evidence>
<dbReference type="InterPro" id="IPR036770">
    <property type="entry name" value="Ankyrin_rpt-contain_sf"/>
</dbReference>
<dbReference type="PANTHER" id="PTHR24126">
    <property type="entry name" value="ANKYRIN REPEAT, PH AND SEC7 DOMAIN CONTAINING PROTEIN SECG-RELATED"/>
    <property type="match status" value="1"/>
</dbReference>
<dbReference type="Pfam" id="PF24883">
    <property type="entry name" value="NPHP3_N"/>
    <property type="match status" value="1"/>
</dbReference>
<dbReference type="Pfam" id="PF01048">
    <property type="entry name" value="PNP_UDP_1"/>
    <property type="match status" value="1"/>
</dbReference>
<evidence type="ECO:0000259" key="8">
    <source>
        <dbReference type="Pfam" id="PF24883"/>
    </source>
</evidence>
<dbReference type="Gene3D" id="3.40.50.300">
    <property type="entry name" value="P-loop containing nucleotide triphosphate hydrolases"/>
    <property type="match status" value="1"/>
</dbReference>
<feature type="repeat" description="ANK" evidence="3">
    <location>
        <begin position="835"/>
        <end position="867"/>
    </location>
</feature>
<evidence type="ECO:0000313" key="9">
    <source>
        <dbReference type="EMBL" id="KAF7181451.1"/>
    </source>
</evidence>
<evidence type="ECO:0000259" key="7">
    <source>
        <dbReference type="Pfam" id="PF22939"/>
    </source>
</evidence>
<evidence type="ECO:0000259" key="6">
    <source>
        <dbReference type="Pfam" id="PF01048"/>
    </source>
</evidence>
<feature type="transmembrane region" description="Helical" evidence="5">
    <location>
        <begin position="1214"/>
        <end position="1235"/>
    </location>
</feature>
<evidence type="ECO:0008006" key="11">
    <source>
        <dbReference type="Google" id="ProtNLM"/>
    </source>
</evidence>
<accession>A0A8H6QYD9</accession>
<dbReference type="SUPFAM" id="SSF53167">
    <property type="entry name" value="Purine and uridine phosphorylases"/>
    <property type="match status" value="1"/>
</dbReference>
<feature type="repeat" description="ANK" evidence="3">
    <location>
        <begin position="1081"/>
        <end position="1113"/>
    </location>
</feature>
<feature type="compositionally biased region" description="Low complexity" evidence="4">
    <location>
        <begin position="212"/>
        <end position="229"/>
    </location>
</feature>
<evidence type="ECO:0000256" key="1">
    <source>
        <dbReference type="ARBA" id="ARBA00022737"/>
    </source>
</evidence>
<keyword evidence="5" id="KW-0472">Membrane</keyword>
<keyword evidence="5" id="KW-0812">Transmembrane</keyword>
<dbReference type="InterPro" id="IPR027417">
    <property type="entry name" value="P-loop_NTPase"/>
</dbReference>
<dbReference type="InterPro" id="IPR000845">
    <property type="entry name" value="Nucleoside_phosphorylase_d"/>
</dbReference>
<feature type="domain" description="Nephrocystin 3-like N-terminal" evidence="8">
    <location>
        <begin position="385"/>
        <end position="550"/>
    </location>
</feature>
<dbReference type="GO" id="GO:0003824">
    <property type="term" value="F:catalytic activity"/>
    <property type="evidence" value="ECO:0007669"/>
    <property type="project" value="InterPro"/>
</dbReference>
<comment type="caution">
    <text evidence="9">The sequence shown here is derived from an EMBL/GenBank/DDBJ whole genome shotgun (WGS) entry which is preliminary data.</text>
</comment>
<feature type="compositionally biased region" description="Basic and acidic residues" evidence="4">
    <location>
        <begin position="1"/>
        <end position="14"/>
    </location>
</feature>
<dbReference type="InterPro" id="IPR002110">
    <property type="entry name" value="Ankyrin_rpt"/>
</dbReference>
<feature type="transmembrane region" description="Helical" evidence="5">
    <location>
        <begin position="1143"/>
        <end position="1165"/>
    </location>
</feature>
<feature type="region of interest" description="Disordered" evidence="4">
    <location>
        <begin position="1"/>
        <end position="28"/>
    </location>
</feature>
<reference evidence="9" key="1">
    <citation type="submission" date="2020-06" db="EMBL/GenBank/DDBJ databases">
        <title>Draft genome sequences of strains closely related to Aspergillus parafelis and Aspergillus hiratsukae.</title>
        <authorList>
            <person name="Dos Santos R.A.C."/>
            <person name="Rivero-Menendez O."/>
            <person name="Steenwyk J.L."/>
            <person name="Mead M.E."/>
            <person name="Goldman G.H."/>
            <person name="Alastruey-Izquierdo A."/>
            <person name="Rokas A."/>
        </authorList>
    </citation>
    <scope>NUCLEOTIDE SEQUENCE</scope>
    <source>
        <strain evidence="9">CNM-CM7691</strain>
    </source>
</reference>
<feature type="repeat" description="ANK" evidence="3">
    <location>
        <begin position="880"/>
        <end position="912"/>
    </location>
</feature>
<keyword evidence="1" id="KW-0677">Repeat</keyword>
<dbReference type="PROSITE" id="PS50088">
    <property type="entry name" value="ANK_REPEAT"/>
    <property type="match status" value="8"/>
</dbReference>
<feature type="repeat" description="ANK" evidence="3">
    <location>
        <begin position="946"/>
        <end position="978"/>
    </location>
</feature>
<gene>
    <name evidence="9" type="ORF">CNMCM7691_000669</name>
</gene>
<proteinExistence type="predicted"/>
<keyword evidence="5" id="KW-1133">Transmembrane helix</keyword>
<protein>
    <recommendedName>
        <fullName evidence="11">Nucleoside phosphorylase domain-containing protein</fullName>
    </recommendedName>
</protein>
<organism evidence="9 10">
    <name type="scientific">Aspergillus felis</name>
    <dbReference type="NCBI Taxonomy" id="1287682"/>
    <lineage>
        <taxon>Eukaryota</taxon>
        <taxon>Fungi</taxon>
        <taxon>Dikarya</taxon>
        <taxon>Ascomycota</taxon>
        <taxon>Pezizomycotina</taxon>
        <taxon>Eurotiomycetes</taxon>
        <taxon>Eurotiomycetidae</taxon>
        <taxon>Eurotiales</taxon>
        <taxon>Aspergillaceae</taxon>
        <taxon>Aspergillus</taxon>
        <taxon>Aspergillus subgen. Fumigati</taxon>
    </lineage>
</organism>
<evidence type="ECO:0000256" key="5">
    <source>
        <dbReference type="SAM" id="Phobius"/>
    </source>
</evidence>
<dbReference type="Gene3D" id="3.40.50.1580">
    <property type="entry name" value="Nucleoside phosphorylase domain"/>
    <property type="match status" value="1"/>
</dbReference>
<dbReference type="InterPro" id="IPR056884">
    <property type="entry name" value="NPHP3-like_N"/>
</dbReference>
<name>A0A8H6QYD9_9EURO</name>
<dbReference type="PRINTS" id="PR01415">
    <property type="entry name" value="ANKYRIN"/>
</dbReference>
<feature type="repeat" description="ANK" evidence="3">
    <location>
        <begin position="1047"/>
        <end position="1079"/>
    </location>
</feature>
<dbReference type="PANTHER" id="PTHR24126:SF14">
    <property type="entry name" value="ANK_REP_REGION DOMAIN-CONTAINING PROTEIN"/>
    <property type="match status" value="1"/>
</dbReference>
<feature type="domain" description="Nucleoside phosphorylase" evidence="6">
    <location>
        <begin position="40"/>
        <end position="314"/>
    </location>
</feature>
<feature type="domain" description="GPI inositol-deacylase winged helix" evidence="7">
    <location>
        <begin position="657"/>
        <end position="737"/>
    </location>
</feature>
<dbReference type="Pfam" id="PF22939">
    <property type="entry name" value="WHD_GPIID"/>
    <property type="match status" value="1"/>
</dbReference>
<evidence type="ECO:0000256" key="3">
    <source>
        <dbReference type="PROSITE-ProRule" id="PRU00023"/>
    </source>
</evidence>
<dbReference type="GO" id="GO:0009116">
    <property type="term" value="P:nucleoside metabolic process"/>
    <property type="evidence" value="ECO:0007669"/>
    <property type="project" value="InterPro"/>
</dbReference>
<feature type="transmembrane region" description="Helical" evidence="5">
    <location>
        <begin position="1177"/>
        <end position="1194"/>
    </location>
</feature>
<dbReference type="SUPFAM" id="SSF48403">
    <property type="entry name" value="Ankyrin repeat"/>
    <property type="match status" value="1"/>
</dbReference>
<feature type="repeat" description="ANK" evidence="3">
    <location>
        <begin position="913"/>
        <end position="945"/>
    </location>
</feature>
<dbReference type="PROSITE" id="PS50297">
    <property type="entry name" value="ANK_REP_REGION"/>
    <property type="match status" value="6"/>
</dbReference>
<dbReference type="InterPro" id="IPR054471">
    <property type="entry name" value="GPIID_WHD"/>
</dbReference>
<feature type="transmembrane region" description="Helical" evidence="5">
    <location>
        <begin position="1241"/>
        <end position="1263"/>
    </location>
</feature>
<keyword evidence="2 3" id="KW-0040">ANK repeat</keyword>